<evidence type="ECO:0000313" key="2">
    <source>
        <dbReference type="Proteomes" id="UP001138768"/>
    </source>
</evidence>
<comment type="caution">
    <text evidence="1">The sequence shown here is derived from an EMBL/GenBank/DDBJ whole genome shotgun (WGS) entry which is preliminary data.</text>
</comment>
<proteinExistence type="predicted"/>
<organism evidence="1 2">
    <name type="scientific">Lamprobacter modestohalophilus</name>
    <dbReference type="NCBI Taxonomy" id="1064514"/>
    <lineage>
        <taxon>Bacteria</taxon>
        <taxon>Pseudomonadati</taxon>
        <taxon>Pseudomonadota</taxon>
        <taxon>Gammaproteobacteria</taxon>
        <taxon>Chromatiales</taxon>
        <taxon>Chromatiaceae</taxon>
        <taxon>Lamprobacter</taxon>
    </lineage>
</organism>
<accession>A0A9X0W6C4</accession>
<keyword evidence="2" id="KW-1185">Reference proteome</keyword>
<name>A0A9X0W6C4_9GAMM</name>
<gene>
    <name evidence="1" type="ORF">CKO42_04655</name>
</gene>
<dbReference type="AlphaFoldDB" id="A0A9X0W6C4"/>
<evidence type="ECO:0000313" key="1">
    <source>
        <dbReference type="EMBL" id="MBK1617755.1"/>
    </source>
</evidence>
<dbReference type="Proteomes" id="UP001138768">
    <property type="component" value="Unassembled WGS sequence"/>
</dbReference>
<protein>
    <submittedName>
        <fullName evidence="1">Uncharacterized protein</fullName>
    </submittedName>
</protein>
<sequence>MVGAKLVNALALLRGYWAVIVPMAAFIRAQQADVVHCLLPNGYFYGKSRDSIPNSLMRAAKAPPTQTAASARLCP</sequence>
<reference evidence="1 2" key="1">
    <citation type="journal article" date="2020" name="Microorganisms">
        <title>Osmotic Adaptation and Compatible Solute Biosynthesis of Phototrophic Bacteria as Revealed from Genome Analyses.</title>
        <authorList>
            <person name="Imhoff J.F."/>
            <person name="Rahn T."/>
            <person name="Kunzel S."/>
            <person name="Keller A."/>
            <person name="Neulinger S.C."/>
        </authorList>
    </citation>
    <scope>NUCLEOTIDE SEQUENCE [LARGE SCALE GENOMIC DNA]</scope>
    <source>
        <strain evidence="1 2">DSM 25653</strain>
    </source>
</reference>
<dbReference type="RefSeq" id="WP_200239892.1">
    <property type="nucleotide sequence ID" value="NZ_NRRY01000004.1"/>
</dbReference>
<dbReference type="EMBL" id="NRRY01000004">
    <property type="protein sequence ID" value="MBK1617755.1"/>
    <property type="molecule type" value="Genomic_DNA"/>
</dbReference>